<dbReference type="Gene3D" id="3.40.50.200">
    <property type="entry name" value="Peptidase S8/S53 domain"/>
    <property type="match status" value="1"/>
</dbReference>
<keyword evidence="6 9" id="KW-0378">Hydrolase</keyword>
<dbReference type="FunFam" id="3.40.50.200:FF:000022">
    <property type="entry name" value="Extracellular protease"/>
    <property type="match status" value="1"/>
</dbReference>
<gene>
    <name evidence="12" type="ORF">WS67_06495</name>
</gene>
<dbReference type="AlphaFoldDB" id="A0A103E4U2"/>
<feature type="region of interest" description="Disordered" evidence="10">
    <location>
        <begin position="37"/>
        <end position="101"/>
    </location>
</feature>
<feature type="domain" description="Peptidase S8/S53" evidence="11">
    <location>
        <begin position="256"/>
        <end position="539"/>
    </location>
</feature>
<dbReference type="CDD" id="cd07496">
    <property type="entry name" value="Peptidases_S8_13"/>
    <property type="match status" value="1"/>
</dbReference>
<dbReference type="InterPro" id="IPR015500">
    <property type="entry name" value="Peptidase_S8_subtilisin-rel"/>
</dbReference>
<keyword evidence="7 9" id="KW-0720">Serine protease</keyword>
<name>A0A103E4U2_9BURK</name>
<keyword evidence="8" id="KW-0865">Zymogen</keyword>
<evidence type="ECO:0000256" key="9">
    <source>
        <dbReference type="PROSITE-ProRule" id="PRU01240"/>
    </source>
</evidence>
<feature type="compositionally biased region" description="Polar residues" evidence="10">
    <location>
        <begin position="81"/>
        <end position="96"/>
    </location>
</feature>
<keyword evidence="13" id="KW-1185">Reference proteome</keyword>
<evidence type="ECO:0000313" key="12">
    <source>
        <dbReference type="EMBL" id="KVE28407.1"/>
    </source>
</evidence>
<dbReference type="InterPro" id="IPR000209">
    <property type="entry name" value="Peptidase_S8/S53_dom"/>
</dbReference>
<evidence type="ECO:0000256" key="8">
    <source>
        <dbReference type="ARBA" id="ARBA00023145"/>
    </source>
</evidence>
<keyword evidence="3" id="KW-0964">Secreted</keyword>
<dbReference type="OrthoDB" id="9790784at2"/>
<protein>
    <submittedName>
        <fullName evidence="12">Peptidase</fullName>
    </submittedName>
</protein>
<feature type="active site" description="Charge relay system" evidence="9">
    <location>
        <position position="331"/>
    </location>
</feature>
<dbReference type="GO" id="GO:0005576">
    <property type="term" value="C:extracellular region"/>
    <property type="evidence" value="ECO:0007669"/>
    <property type="project" value="UniProtKB-SubCell"/>
</dbReference>
<evidence type="ECO:0000256" key="2">
    <source>
        <dbReference type="ARBA" id="ARBA00011073"/>
    </source>
</evidence>
<feature type="active site" description="Charge relay system" evidence="9">
    <location>
        <position position="503"/>
    </location>
</feature>
<reference evidence="12 13" key="1">
    <citation type="submission" date="2015-11" db="EMBL/GenBank/DDBJ databases">
        <title>Expanding the genomic diversity of Burkholderia species for the development of highly accurate diagnostics.</title>
        <authorList>
            <person name="Sahl J."/>
            <person name="Keim P."/>
            <person name="Wagner D."/>
        </authorList>
    </citation>
    <scope>NUCLEOTIDE SEQUENCE [LARGE SCALE GENOMIC DNA]</scope>
    <source>
        <strain evidence="12 13">TSV85</strain>
    </source>
</reference>
<dbReference type="InterPro" id="IPR023828">
    <property type="entry name" value="Peptidase_S8_Ser-AS"/>
</dbReference>
<dbReference type="InterPro" id="IPR050131">
    <property type="entry name" value="Peptidase_S8_subtilisin-like"/>
</dbReference>
<proteinExistence type="inferred from homology"/>
<dbReference type="PROSITE" id="PS00137">
    <property type="entry name" value="SUBTILASE_HIS"/>
    <property type="match status" value="1"/>
</dbReference>
<dbReference type="PROSITE" id="PS51257">
    <property type="entry name" value="PROKAR_LIPOPROTEIN"/>
    <property type="match status" value="1"/>
</dbReference>
<comment type="similarity">
    <text evidence="2 9">Belongs to the peptidase S8 family.</text>
</comment>
<dbReference type="Proteomes" id="UP000062788">
    <property type="component" value="Unassembled WGS sequence"/>
</dbReference>
<dbReference type="SUPFAM" id="SSF52743">
    <property type="entry name" value="Subtilisin-like"/>
    <property type="match status" value="1"/>
</dbReference>
<sequence>MNRTRNQAHKTRPGQPHAFAGAVSLCLLGALSGCGGGDGSTAPSPAAQPMPAPFIPAPMPASAPAPSPPSQAAPPNTAASCTATQTPSNAHSTSVARASERAPASVDHLIVKLREAAAAPVTSAAAPAGAHILAEARSAARIDAVIRRVAARWSGKQGAVSAYAQRSASGSMQAERTISDGALLIALGQKLNADTADTLAQAFASDPDVAYAEPDHRVFAHATPTDPAFHQQWNASDPTAGIDLPAAWSITAGSSAIVTAVLDTGYRPHPDLAANLLPGYDFISDIDTGNNGHGRGPDATDPGDWLTQQELSDPASPFYHCASTPSNSSWHGTAVTGIVGAAANNGIGIAGVNWYGKVLPVRVLGKCGGTTSDIADAMRWAAGLPVAGAPLNTTPAKVITLSLGGTGPCGETFQQAIDDVTAQRATVIVAAGNDGRSTTLDRPANCKGVIAVGATDHTGLRAWYSNFGAYVTLSAPGTDILSTSNTGTTAPAQDTYSVRTGTSFAAPQVAGVAALMLAANPALTPAQIAQKLTRTARASAASAPCLARAPGAGIVDAGQAVASATP</sequence>
<keyword evidence="5" id="KW-0732">Signal</keyword>
<dbReference type="EMBL" id="LOWA01000018">
    <property type="protein sequence ID" value="KVE28407.1"/>
    <property type="molecule type" value="Genomic_DNA"/>
</dbReference>
<evidence type="ECO:0000259" key="11">
    <source>
        <dbReference type="Pfam" id="PF00082"/>
    </source>
</evidence>
<organism evidence="12 13">
    <name type="scientific">Burkholderia singularis</name>
    <dbReference type="NCBI Taxonomy" id="1503053"/>
    <lineage>
        <taxon>Bacteria</taxon>
        <taxon>Pseudomonadati</taxon>
        <taxon>Pseudomonadota</taxon>
        <taxon>Betaproteobacteria</taxon>
        <taxon>Burkholderiales</taxon>
        <taxon>Burkholderiaceae</taxon>
        <taxon>Burkholderia</taxon>
        <taxon>pseudomallei group</taxon>
    </lineage>
</organism>
<dbReference type="Pfam" id="PF00082">
    <property type="entry name" value="Peptidase_S8"/>
    <property type="match status" value="1"/>
</dbReference>
<evidence type="ECO:0000256" key="5">
    <source>
        <dbReference type="ARBA" id="ARBA00022729"/>
    </source>
</evidence>
<evidence type="ECO:0000256" key="7">
    <source>
        <dbReference type="ARBA" id="ARBA00022825"/>
    </source>
</evidence>
<dbReference type="PROSITE" id="PS51892">
    <property type="entry name" value="SUBTILASE"/>
    <property type="match status" value="1"/>
</dbReference>
<accession>A0A103E4U2</accession>
<dbReference type="GO" id="GO:0004252">
    <property type="term" value="F:serine-type endopeptidase activity"/>
    <property type="evidence" value="ECO:0007669"/>
    <property type="project" value="UniProtKB-UniRule"/>
</dbReference>
<comment type="caution">
    <text evidence="12">The sequence shown here is derived from an EMBL/GenBank/DDBJ whole genome shotgun (WGS) entry which is preliminary data.</text>
</comment>
<evidence type="ECO:0000313" key="13">
    <source>
        <dbReference type="Proteomes" id="UP000062788"/>
    </source>
</evidence>
<dbReference type="PRINTS" id="PR00723">
    <property type="entry name" value="SUBTILISIN"/>
</dbReference>
<dbReference type="PANTHER" id="PTHR43806">
    <property type="entry name" value="PEPTIDASE S8"/>
    <property type="match status" value="1"/>
</dbReference>
<dbReference type="PANTHER" id="PTHR43806:SF11">
    <property type="entry name" value="CEREVISIN-RELATED"/>
    <property type="match status" value="1"/>
</dbReference>
<comment type="subcellular location">
    <subcellularLocation>
        <location evidence="1">Secreted</location>
    </subcellularLocation>
</comment>
<dbReference type="GO" id="GO:0006508">
    <property type="term" value="P:proteolysis"/>
    <property type="evidence" value="ECO:0007669"/>
    <property type="project" value="UniProtKB-KW"/>
</dbReference>
<evidence type="ECO:0000256" key="6">
    <source>
        <dbReference type="ARBA" id="ARBA00022801"/>
    </source>
</evidence>
<evidence type="ECO:0000256" key="3">
    <source>
        <dbReference type="ARBA" id="ARBA00022525"/>
    </source>
</evidence>
<dbReference type="PROSITE" id="PS00138">
    <property type="entry name" value="SUBTILASE_SER"/>
    <property type="match status" value="1"/>
</dbReference>
<dbReference type="InterPro" id="IPR034176">
    <property type="entry name" value="Peptidases_S8_13"/>
</dbReference>
<keyword evidence="4 9" id="KW-0645">Protease</keyword>
<evidence type="ECO:0000256" key="4">
    <source>
        <dbReference type="ARBA" id="ARBA00022670"/>
    </source>
</evidence>
<dbReference type="InterPro" id="IPR036852">
    <property type="entry name" value="Peptidase_S8/S53_dom_sf"/>
</dbReference>
<evidence type="ECO:0000256" key="1">
    <source>
        <dbReference type="ARBA" id="ARBA00004613"/>
    </source>
</evidence>
<feature type="active site" description="Charge relay system" evidence="9">
    <location>
        <position position="263"/>
    </location>
</feature>
<dbReference type="InterPro" id="IPR022398">
    <property type="entry name" value="Peptidase_S8_His-AS"/>
</dbReference>
<evidence type="ECO:0000256" key="10">
    <source>
        <dbReference type="SAM" id="MobiDB-lite"/>
    </source>
</evidence>
<dbReference type="RefSeq" id="WP_059514389.1">
    <property type="nucleotide sequence ID" value="NZ_LOWA01000018.1"/>
</dbReference>
<feature type="compositionally biased region" description="Pro residues" evidence="10">
    <location>
        <begin position="46"/>
        <end position="72"/>
    </location>
</feature>